<evidence type="ECO:0000313" key="1">
    <source>
        <dbReference type="EMBL" id="KAG2848025.1"/>
    </source>
</evidence>
<protein>
    <submittedName>
        <fullName evidence="1">Uncharacterized protein</fullName>
    </submittedName>
</protein>
<dbReference type="AlphaFoldDB" id="A0A8T1K3T9"/>
<gene>
    <name evidence="1" type="ORF">PC113_g17662</name>
    <name evidence="2" type="ORF">PC115_g17132</name>
</gene>
<evidence type="ECO:0000313" key="3">
    <source>
        <dbReference type="Proteomes" id="UP000735874"/>
    </source>
</evidence>
<sequence>MIRAVHQKKKMKNDCDVSSTLRSSGTRVLLTSEDGDFYSSVAANFSSMAEERRARRARNQRAYRRHRDARLEVDPNVRSRLSYVG</sequence>
<dbReference type="EMBL" id="RCMI01000792">
    <property type="protein sequence ID" value="KAG2897564.1"/>
    <property type="molecule type" value="Genomic_DNA"/>
</dbReference>
<dbReference type="Proteomes" id="UP000774804">
    <property type="component" value="Unassembled WGS sequence"/>
</dbReference>
<reference evidence="1" key="1">
    <citation type="submission" date="2018-10" db="EMBL/GenBank/DDBJ databases">
        <title>Effector identification in a new, highly contiguous assembly of the strawberry crown rot pathogen Phytophthora cactorum.</title>
        <authorList>
            <person name="Armitage A.D."/>
            <person name="Nellist C.F."/>
            <person name="Bates H."/>
            <person name="Vickerstaff R.J."/>
            <person name="Harrison R.J."/>
        </authorList>
    </citation>
    <scope>NUCLEOTIDE SEQUENCE</scope>
    <source>
        <strain evidence="1">15-7</strain>
        <strain evidence="2">4032</strain>
    </source>
</reference>
<name>A0A8T1K3T9_9STRA</name>
<accession>A0A8T1K3T9</accession>
<dbReference type="EMBL" id="RCMG01000776">
    <property type="protein sequence ID" value="KAG2848025.1"/>
    <property type="molecule type" value="Genomic_DNA"/>
</dbReference>
<dbReference type="Proteomes" id="UP000735874">
    <property type="component" value="Unassembled WGS sequence"/>
</dbReference>
<organism evidence="1 3">
    <name type="scientific">Phytophthora cactorum</name>
    <dbReference type="NCBI Taxonomy" id="29920"/>
    <lineage>
        <taxon>Eukaryota</taxon>
        <taxon>Sar</taxon>
        <taxon>Stramenopiles</taxon>
        <taxon>Oomycota</taxon>
        <taxon>Peronosporomycetes</taxon>
        <taxon>Peronosporales</taxon>
        <taxon>Peronosporaceae</taxon>
        <taxon>Phytophthora</taxon>
    </lineage>
</organism>
<comment type="caution">
    <text evidence="1">The sequence shown here is derived from an EMBL/GenBank/DDBJ whole genome shotgun (WGS) entry which is preliminary data.</text>
</comment>
<evidence type="ECO:0000313" key="2">
    <source>
        <dbReference type="EMBL" id="KAG2897564.1"/>
    </source>
</evidence>
<proteinExistence type="predicted"/>